<comment type="caution">
    <text evidence="3">The sequence shown here is derived from an EMBL/GenBank/DDBJ whole genome shotgun (WGS) entry which is preliminary data.</text>
</comment>
<proteinExistence type="predicted"/>
<dbReference type="InterPro" id="IPR039563">
    <property type="entry name" value="Peptidase_C39_single_dom"/>
</dbReference>
<evidence type="ECO:0000256" key="1">
    <source>
        <dbReference type="SAM" id="Phobius"/>
    </source>
</evidence>
<name>A0ABV9DKI4_9BACI</name>
<feature type="domain" description="Peptidase C39-like" evidence="2">
    <location>
        <begin position="95"/>
        <end position="259"/>
    </location>
</feature>
<accession>A0ABV9DKI4</accession>
<protein>
    <submittedName>
        <fullName evidence="3">C39 family peptidase</fullName>
    </submittedName>
</protein>
<feature type="transmembrane region" description="Helical" evidence="1">
    <location>
        <begin position="32"/>
        <end position="51"/>
    </location>
</feature>
<keyword evidence="1" id="KW-0812">Transmembrane</keyword>
<dbReference type="PANTHER" id="PTHR37806:SF1">
    <property type="entry name" value="PEPTIDASE C39-LIKE DOMAIN-CONTAINING PROTEIN"/>
    <property type="match status" value="1"/>
</dbReference>
<dbReference type="CDD" id="cd02549">
    <property type="entry name" value="Peptidase_C39A"/>
    <property type="match status" value="1"/>
</dbReference>
<sequence length="286" mass="32638">MHIVLFFVSCFLGLFFILYSEKVSIKWVRKSFKIYSLGFMVTALFAGYLYINQHKAVFSTFSDKMFNTATVTKAAGAPDTMLSPLTIRESVRLSAPQINQLPELPRGCEVTSLAMLLQYSGIEVTKSELANQVPRDNTHYRKTKEGTFFGNPHKGFVGDMYSYNTPGYGVYHGPIAQLAAQYVGVERVHDFSGENFSQIIDQLNQNRPVWVIINAEYRELPEDQFTTWQTEDGPIQITMKEHSVLVTGYDEKFIYFNDPLNRTDKAPINDFKEAWIQMGKQAITVF</sequence>
<dbReference type="PANTHER" id="PTHR37806">
    <property type="entry name" value="LMO0724 PROTEIN"/>
    <property type="match status" value="1"/>
</dbReference>
<dbReference type="Pfam" id="PF13529">
    <property type="entry name" value="Peptidase_C39_2"/>
    <property type="match status" value="1"/>
</dbReference>
<dbReference type="RefSeq" id="WP_390295562.1">
    <property type="nucleotide sequence ID" value="NZ_JBHSFU010000005.1"/>
</dbReference>
<organism evidence="3 4">
    <name type="scientific">Virgibacillus kekensis</name>
    <dbReference type="NCBI Taxonomy" id="202261"/>
    <lineage>
        <taxon>Bacteria</taxon>
        <taxon>Bacillati</taxon>
        <taxon>Bacillota</taxon>
        <taxon>Bacilli</taxon>
        <taxon>Bacillales</taxon>
        <taxon>Bacillaceae</taxon>
        <taxon>Virgibacillus</taxon>
    </lineage>
</organism>
<evidence type="ECO:0000313" key="3">
    <source>
        <dbReference type="EMBL" id="MFC4558593.1"/>
    </source>
</evidence>
<gene>
    <name evidence="3" type="ORF">ACFO3D_10275</name>
</gene>
<dbReference type="Proteomes" id="UP001595989">
    <property type="component" value="Unassembled WGS sequence"/>
</dbReference>
<keyword evidence="1" id="KW-0472">Membrane</keyword>
<evidence type="ECO:0000313" key="4">
    <source>
        <dbReference type="Proteomes" id="UP001595989"/>
    </source>
</evidence>
<dbReference type="EMBL" id="JBHSFU010000005">
    <property type="protein sequence ID" value="MFC4558593.1"/>
    <property type="molecule type" value="Genomic_DNA"/>
</dbReference>
<keyword evidence="1" id="KW-1133">Transmembrane helix</keyword>
<dbReference type="Gene3D" id="3.90.70.10">
    <property type="entry name" value="Cysteine proteinases"/>
    <property type="match status" value="1"/>
</dbReference>
<evidence type="ECO:0000259" key="2">
    <source>
        <dbReference type="Pfam" id="PF13529"/>
    </source>
</evidence>
<keyword evidence="4" id="KW-1185">Reference proteome</keyword>
<reference evidence="4" key="1">
    <citation type="journal article" date="2019" name="Int. J. Syst. Evol. Microbiol.">
        <title>The Global Catalogue of Microorganisms (GCM) 10K type strain sequencing project: providing services to taxonomists for standard genome sequencing and annotation.</title>
        <authorList>
            <consortium name="The Broad Institute Genomics Platform"/>
            <consortium name="The Broad Institute Genome Sequencing Center for Infectious Disease"/>
            <person name="Wu L."/>
            <person name="Ma J."/>
        </authorList>
    </citation>
    <scope>NUCLEOTIDE SEQUENCE [LARGE SCALE GENOMIC DNA]</scope>
    <source>
        <strain evidence="4">CGMCC 4.7426</strain>
    </source>
</reference>
<dbReference type="InterPro" id="IPR039564">
    <property type="entry name" value="Peptidase_C39-like"/>
</dbReference>